<dbReference type="EMBL" id="ML976733">
    <property type="protein sequence ID" value="KAF1967358.1"/>
    <property type="molecule type" value="Genomic_DNA"/>
</dbReference>
<organism evidence="1 2">
    <name type="scientific">Bimuria novae-zelandiae CBS 107.79</name>
    <dbReference type="NCBI Taxonomy" id="1447943"/>
    <lineage>
        <taxon>Eukaryota</taxon>
        <taxon>Fungi</taxon>
        <taxon>Dikarya</taxon>
        <taxon>Ascomycota</taxon>
        <taxon>Pezizomycotina</taxon>
        <taxon>Dothideomycetes</taxon>
        <taxon>Pleosporomycetidae</taxon>
        <taxon>Pleosporales</taxon>
        <taxon>Massarineae</taxon>
        <taxon>Didymosphaeriaceae</taxon>
        <taxon>Bimuria</taxon>
    </lineage>
</organism>
<accession>A0A6A5URN3</accession>
<sequence length="67" mass="8028">INWPLDCASRTTRVRRLYGRDRRKSFSDWLLLPMFKLILHTKATYSIYNKNTYNFNKTSFIIGKILA</sequence>
<evidence type="ECO:0000313" key="2">
    <source>
        <dbReference type="Proteomes" id="UP000800036"/>
    </source>
</evidence>
<gene>
    <name evidence="1" type="ORF">BU23DRAFT_483657</name>
</gene>
<dbReference type="OrthoDB" id="3691787at2759"/>
<reference evidence="1" key="1">
    <citation type="journal article" date="2020" name="Stud. Mycol.">
        <title>101 Dothideomycetes genomes: a test case for predicting lifestyles and emergence of pathogens.</title>
        <authorList>
            <person name="Haridas S."/>
            <person name="Albert R."/>
            <person name="Binder M."/>
            <person name="Bloem J."/>
            <person name="Labutti K."/>
            <person name="Salamov A."/>
            <person name="Andreopoulos B."/>
            <person name="Baker S."/>
            <person name="Barry K."/>
            <person name="Bills G."/>
            <person name="Bluhm B."/>
            <person name="Cannon C."/>
            <person name="Castanera R."/>
            <person name="Culley D."/>
            <person name="Daum C."/>
            <person name="Ezra D."/>
            <person name="Gonzalez J."/>
            <person name="Henrissat B."/>
            <person name="Kuo A."/>
            <person name="Liang C."/>
            <person name="Lipzen A."/>
            <person name="Lutzoni F."/>
            <person name="Magnuson J."/>
            <person name="Mondo S."/>
            <person name="Nolan M."/>
            <person name="Ohm R."/>
            <person name="Pangilinan J."/>
            <person name="Park H.-J."/>
            <person name="Ramirez L."/>
            <person name="Alfaro M."/>
            <person name="Sun H."/>
            <person name="Tritt A."/>
            <person name="Yoshinaga Y."/>
            <person name="Zwiers L.-H."/>
            <person name="Turgeon B."/>
            <person name="Goodwin S."/>
            <person name="Spatafora J."/>
            <person name="Crous P."/>
            <person name="Grigoriev I."/>
        </authorList>
    </citation>
    <scope>NUCLEOTIDE SEQUENCE</scope>
    <source>
        <strain evidence="1">CBS 107.79</strain>
    </source>
</reference>
<name>A0A6A5URN3_9PLEO</name>
<feature type="non-terminal residue" evidence="1">
    <location>
        <position position="1"/>
    </location>
</feature>
<protein>
    <submittedName>
        <fullName evidence="1">Uncharacterized protein</fullName>
    </submittedName>
</protein>
<proteinExistence type="predicted"/>
<evidence type="ECO:0000313" key="1">
    <source>
        <dbReference type="EMBL" id="KAF1967358.1"/>
    </source>
</evidence>
<dbReference type="Proteomes" id="UP000800036">
    <property type="component" value="Unassembled WGS sequence"/>
</dbReference>
<keyword evidence="2" id="KW-1185">Reference proteome</keyword>
<dbReference type="AlphaFoldDB" id="A0A6A5URN3"/>